<dbReference type="InParanoid" id="A0A068UFG4"/>
<dbReference type="AlphaFoldDB" id="A0A068UFG4"/>
<dbReference type="Gramene" id="CDP07295">
    <property type="protein sequence ID" value="CDP07295"/>
    <property type="gene ID" value="GSCOC_T00024522001"/>
</dbReference>
<feature type="compositionally biased region" description="Polar residues" evidence="1">
    <location>
        <begin position="163"/>
        <end position="174"/>
    </location>
</feature>
<dbReference type="PhylomeDB" id="A0A068UFG4"/>
<feature type="compositionally biased region" description="Low complexity" evidence="1">
    <location>
        <begin position="175"/>
        <end position="184"/>
    </location>
</feature>
<feature type="region of interest" description="Disordered" evidence="1">
    <location>
        <begin position="1"/>
        <end position="43"/>
    </location>
</feature>
<dbReference type="EMBL" id="HG739110">
    <property type="protein sequence ID" value="CDP07295.1"/>
    <property type="molecule type" value="Genomic_DNA"/>
</dbReference>
<feature type="region of interest" description="Disordered" evidence="1">
    <location>
        <begin position="151"/>
        <end position="218"/>
    </location>
</feature>
<keyword evidence="3" id="KW-1185">Reference proteome</keyword>
<accession>A0A068UFG4</accession>
<name>A0A068UFG4_COFCA</name>
<proteinExistence type="predicted"/>
<evidence type="ECO:0000256" key="1">
    <source>
        <dbReference type="SAM" id="MobiDB-lite"/>
    </source>
</evidence>
<gene>
    <name evidence="2" type="ORF">GSCOC_T00024522001</name>
</gene>
<dbReference type="OrthoDB" id="784446at2759"/>
<organism evidence="2 3">
    <name type="scientific">Coffea canephora</name>
    <name type="common">Robusta coffee</name>
    <dbReference type="NCBI Taxonomy" id="49390"/>
    <lineage>
        <taxon>Eukaryota</taxon>
        <taxon>Viridiplantae</taxon>
        <taxon>Streptophyta</taxon>
        <taxon>Embryophyta</taxon>
        <taxon>Tracheophyta</taxon>
        <taxon>Spermatophyta</taxon>
        <taxon>Magnoliopsida</taxon>
        <taxon>eudicotyledons</taxon>
        <taxon>Gunneridae</taxon>
        <taxon>Pentapetalae</taxon>
        <taxon>asterids</taxon>
        <taxon>lamiids</taxon>
        <taxon>Gentianales</taxon>
        <taxon>Rubiaceae</taxon>
        <taxon>Ixoroideae</taxon>
        <taxon>Gardenieae complex</taxon>
        <taxon>Bertiereae - Coffeeae clade</taxon>
        <taxon>Coffeeae</taxon>
        <taxon>Coffea</taxon>
    </lineage>
</organism>
<dbReference type="PANTHER" id="PTHR37259">
    <property type="entry name" value="OS07G0474300 PROTEIN"/>
    <property type="match status" value="1"/>
</dbReference>
<reference evidence="3" key="1">
    <citation type="journal article" date="2014" name="Science">
        <title>The coffee genome provides insight into the convergent evolution of caffeine biosynthesis.</title>
        <authorList>
            <person name="Denoeud F."/>
            <person name="Carretero-Paulet L."/>
            <person name="Dereeper A."/>
            <person name="Droc G."/>
            <person name="Guyot R."/>
            <person name="Pietrella M."/>
            <person name="Zheng C."/>
            <person name="Alberti A."/>
            <person name="Anthony F."/>
            <person name="Aprea G."/>
            <person name="Aury J.M."/>
            <person name="Bento P."/>
            <person name="Bernard M."/>
            <person name="Bocs S."/>
            <person name="Campa C."/>
            <person name="Cenci A."/>
            <person name="Combes M.C."/>
            <person name="Crouzillat D."/>
            <person name="Da Silva C."/>
            <person name="Daddiego L."/>
            <person name="De Bellis F."/>
            <person name="Dussert S."/>
            <person name="Garsmeur O."/>
            <person name="Gayraud T."/>
            <person name="Guignon V."/>
            <person name="Jahn K."/>
            <person name="Jamilloux V."/>
            <person name="Joet T."/>
            <person name="Labadie K."/>
            <person name="Lan T."/>
            <person name="Leclercq J."/>
            <person name="Lepelley M."/>
            <person name="Leroy T."/>
            <person name="Li L.T."/>
            <person name="Librado P."/>
            <person name="Lopez L."/>
            <person name="Munoz A."/>
            <person name="Noel B."/>
            <person name="Pallavicini A."/>
            <person name="Perrotta G."/>
            <person name="Poncet V."/>
            <person name="Pot D."/>
            <person name="Priyono X."/>
            <person name="Rigoreau M."/>
            <person name="Rouard M."/>
            <person name="Rozas J."/>
            <person name="Tranchant-Dubreuil C."/>
            <person name="VanBuren R."/>
            <person name="Zhang Q."/>
            <person name="Andrade A.C."/>
            <person name="Argout X."/>
            <person name="Bertrand B."/>
            <person name="de Kochko A."/>
            <person name="Graziosi G."/>
            <person name="Henry R.J."/>
            <person name="Jayarama X."/>
            <person name="Ming R."/>
            <person name="Nagai C."/>
            <person name="Rounsley S."/>
            <person name="Sankoff D."/>
            <person name="Giuliano G."/>
            <person name="Albert V.A."/>
            <person name="Wincker P."/>
            <person name="Lashermes P."/>
        </authorList>
    </citation>
    <scope>NUCLEOTIDE SEQUENCE [LARGE SCALE GENOMIC DNA]</scope>
    <source>
        <strain evidence="3">cv. DH200-94</strain>
    </source>
</reference>
<protein>
    <submittedName>
        <fullName evidence="2">Uncharacterized protein</fullName>
    </submittedName>
</protein>
<dbReference type="PANTHER" id="PTHR37259:SF2">
    <property type="entry name" value="OS07G0474300 PROTEIN"/>
    <property type="match status" value="1"/>
</dbReference>
<dbReference type="Proteomes" id="UP000295252">
    <property type="component" value="Chromosome II"/>
</dbReference>
<dbReference type="FunCoup" id="A0A068UFG4">
    <property type="interactions" value="57"/>
</dbReference>
<sequence>MMPSSRKPPLARSPIHLRLRPRRPLQSNTNTIQTPPGSLTKSQLPKGACEIEELELGVRPEYRTISCELRALAEMVHQEFSSADWADAGLVGTSMSVNRSTLFERGRFYEEYSARRNERLKRKKVRETGDGKKAGHGYDLGVRVESAKRRGEAKRFESLRKTVPSTPTVDRSQASSSRYLLRSTTSKENKKPPLAFANVERSVGAGQQKIGVRRGRKI</sequence>
<evidence type="ECO:0000313" key="3">
    <source>
        <dbReference type="Proteomes" id="UP000295252"/>
    </source>
</evidence>
<dbReference type="OMA" id="PYNLGVN"/>
<feature type="compositionally biased region" description="Basic and acidic residues" evidence="1">
    <location>
        <begin position="151"/>
        <end position="160"/>
    </location>
</feature>
<feature type="compositionally biased region" description="Polar residues" evidence="1">
    <location>
        <begin position="26"/>
        <end position="43"/>
    </location>
</feature>
<evidence type="ECO:0000313" key="2">
    <source>
        <dbReference type="EMBL" id="CDP07295.1"/>
    </source>
</evidence>